<feature type="transmembrane region" description="Helical" evidence="2">
    <location>
        <begin position="134"/>
        <end position="154"/>
    </location>
</feature>
<protein>
    <submittedName>
        <fullName evidence="3">Tetracycline-efflux transporter</fullName>
    </submittedName>
</protein>
<keyword evidence="2" id="KW-0812">Transmembrane</keyword>
<evidence type="ECO:0000313" key="4">
    <source>
        <dbReference type="Proteomes" id="UP000037460"/>
    </source>
</evidence>
<evidence type="ECO:0000256" key="2">
    <source>
        <dbReference type="SAM" id="Phobius"/>
    </source>
</evidence>
<accession>A0A0M0JIF8</accession>
<proteinExistence type="predicted"/>
<keyword evidence="1" id="KW-0175">Coiled coil</keyword>
<dbReference type="OrthoDB" id="10262656at2759"/>
<dbReference type="GO" id="GO:0022857">
    <property type="term" value="F:transmembrane transporter activity"/>
    <property type="evidence" value="ECO:0007669"/>
    <property type="project" value="InterPro"/>
</dbReference>
<dbReference type="InterPro" id="IPR036259">
    <property type="entry name" value="MFS_trans_sf"/>
</dbReference>
<evidence type="ECO:0000313" key="3">
    <source>
        <dbReference type="EMBL" id="KOO26364.1"/>
    </source>
</evidence>
<keyword evidence="2" id="KW-1133">Transmembrane helix</keyword>
<dbReference type="Proteomes" id="UP000037460">
    <property type="component" value="Unassembled WGS sequence"/>
</dbReference>
<reference evidence="4" key="1">
    <citation type="journal article" date="2015" name="PLoS Genet.">
        <title>Genome Sequence and Transcriptome Analyses of Chrysochromulina tobin: Metabolic Tools for Enhanced Algal Fitness in the Prominent Order Prymnesiales (Haptophyceae).</title>
        <authorList>
            <person name="Hovde B.T."/>
            <person name="Deodato C.R."/>
            <person name="Hunsperger H.M."/>
            <person name="Ryken S.A."/>
            <person name="Yost W."/>
            <person name="Jha R.K."/>
            <person name="Patterson J."/>
            <person name="Monnat R.J. Jr."/>
            <person name="Barlow S.B."/>
            <person name="Starkenburg S.R."/>
            <person name="Cattolico R.A."/>
        </authorList>
    </citation>
    <scope>NUCLEOTIDE SEQUENCE</scope>
    <source>
        <strain evidence="4">CCMP291</strain>
    </source>
</reference>
<keyword evidence="4" id="KW-1185">Reference proteome</keyword>
<sequence>MSDAGLSPANVALLLGRIGSASAFAEVLLSASFGKLADAIGRKPILLGAPLVTVLARSFVVVHPSLNVLVGARLITTLAVPMYWLAYQASMADVFGRNSTRLAILGSRVQAGMGLGYAISSFVGGALAARDIRLAYAASCTLGCCVIASVSLGLRETLAKERRRPFAWKGTSPLAFTRLFGRGALSAKLNAVVLLQSLTNGMGDLWQVLALASVVLGHATSNAIAFSGVVPMALGAGKSQATSARITNLGEELGIPQGQLAAERNTLNAIIKPLPATHGRPHFQSAFQQPQPALLPPAPVPYCGYAEVPPALERELTETRERVRNLQINMAAYPGDREATGAVLGGGGEALASPSKPFMQSLTSMHQGMSPTEINLAERKRREWLRDLDTQVRAKEGRKAAERAEKEIEDLKEELRYQQMRAKAEEALRASLAAGAKE</sequence>
<evidence type="ECO:0000256" key="1">
    <source>
        <dbReference type="SAM" id="Coils"/>
    </source>
</evidence>
<organism evidence="3 4">
    <name type="scientific">Chrysochromulina tobinii</name>
    <dbReference type="NCBI Taxonomy" id="1460289"/>
    <lineage>
        <taxon>Eukaryota</taxon>
        <taxon>Haptista</taxon>
        <taxon>Haptophyta</taxon>
        <taxon>Prymnesiophyceae</taxon>
        <taxon>Prymnesiales</taxon>
        <taxon>Chrysochromulinaceae</taxon>
        <taxon>Chrysochromulina</taxon>
    </lineage>
</organism>
<dbReference type="AlphaFoldDB" id="A0A0M0JIF8"/>
<dbReference type="Pfam" id="PF07690">
    <property type="entry name" value="MFS_1"/>
    <property type="match status" value="1"/>
</dbReference>
<feature type="coiled-coil region" evidence="1">
    <location>
        <begin position="394"/>
        <end position="428"/>
    </location>
</feature>
<feature type="transmembrane region" description="Helical" evidence="2">
    <location>
        <begin position="45"/>
        <end position="62"/>
    </location>
</feature>
<feature type="transmembrane region" description="Helical" evidence="2">
    <location>
        <begin position="108"/>
        <end position="128"/>
    </location>
</feature>
<feature type="transmembrane region" description="Helical" evidence="2">
    <location>
        <begin position="68"/>
        <end position="87"/>
    </location>
</feature>
<dbReference type="Gene3D" id="1.20.1250.20">
    <property type="entry name" value="MFS general substrate transporter like domains"/>
    <property type="match status" value="1"/>
</dbReference>
<keyword evidence="2" id="KW-0472">Membrane</keyword>
<dbReference type="EMBL" id="JWZX01002862">
    <property type="protein sequence ID" value="KOO26364.1"/>
    <property type="molecule type" value="Genomic_DNA"/>
</dbReference>
<dbReference type="InterPro" id="IPR011701">
    <property type="entry name" value="MFS"/>
</dbReference>
<name>A0A0M0JIF8_9EUKA</name>
<feature type="transmembrane region" description="Helical" evidence="2">
    <location>
        <begin position="12"/>
        <end position="33"/>
    </location>
</feature>
<dbReference type="SUPFAM" id="SSF103473">
    <property type="entry name" value="MFS general substrate transporter"/>
    <property type="match status" value="1"/>
</dbReference>
<gene>
    <name evidence="3" type="ORF">Ctob_005772</name>
</gene>
<comment type="caution">
    <text evidence="3">The sequence shown here is derived from an EMBL/GenBank/DDBJ whole genome shotgun (WGS) entry which is preliminary data.</text>
</comment>